<evidence type="ECO:0000256" key="1">
    <source>
        <dbReference type="SAM" id="Phobius"/>
    </source>
</evidence>
<keyword evidence="1" id="KW-0472">Membrane</keyword>
<evidence type="ECO:0000313" key="3">
    <source>
        <dbReference type="Proteomes" id="UP001364156"/>
    </source>
</evidence>
<feature type="transmembrane region" description="Helical" evidence="1">
    <location>
        <begin position="152"/>
        <end position="170"/>
    </location>
</feature>
<protein>
    <submittedName>
        <fullName evidence="2">Uncharacterized protein</fullName>
    </submittedName>
</protein>
<dbReference type="EMBL" id="CP146069">
    <property type="protein sequence ID" value="WWR47340.1"/>
    <property type="molecule type" value="Genomic_DNA"/>
</dbReference>
<accession>A0ABZ2HPX6</accession>
<keyword evidence="1" id="KW-1133">Transmembrane helix</keyword>
<feature type="transmembrane region" description="Helical" evidence="1">
    <location>
        <begin position="41"/>
        <end position="61"/>
    </location>
</feature>
<name>A0ABZ2HPX6_9RHOB</name>
<feature type="transmembrane region" description="Helical" evidence="1">
    <location>
        <begin position="113"/>
        <end position="132"/>
    </location>
</feature>
<dbReference type="Proteomes" id="UP001364156">
    <property type="component" value="Chromosome"/>
</dbReference>
<feature type="transmembrane region" description="Helical" evidence="1">
    <location>
        <begin position="6"/>
        <end position="29"/>
    </location>
</feature>
<keyword evidence="3" id="KW-1185">Reference proteome</keyword>
<feature type="transmembrane region" description="Helical" evidence="1">
    <location>
        <begin position="81"/>
        <end position="101"/>
    </location>
</feature>
<evidence type="ECO:0000313" key="2">
    <source>
        <dbReference type="EMBL" id="WWR47340.1"/>
    </source>
</evidence>
<proteinExistence type="predicted"/>
<reference evidence="2 3" key="1">
    <citation type="submission" date="2023-10" db="EMBL/GenBank/DDBJ databases">
        <title>Roseovarius strain S88 nov., isolated from a marine algae.</title>
        <authorList>
            <person name="Lee M.W."/>
            <person name="Lee J.K."/>
            <person name="Kim J.M."/>
            <person name="Choi D.G."/>
            <person name="Baek J.H."/>
            <person name="Bayburt H."/>
            <person name="Jung J.J."/>
            <person name="Han D.M."/>
            <person name="Jeon C.O."/>
        </authorList>
    </citation>
    <scope>NUCLEOTIDE SEQUENCE [LARGE SCALE GENOMIC DNA]</scope>
    <source>
        <strain evidence="2 3">S88</strain>
    </source>
</reference>
<sequence>MAIVLGWVMFALADLVLPAWVALVAAITVGMLSVSVLRRTVAIGGVVALLAPFGVMLPALALRDVAVAFGAPIPGFSTPEIAVFLMLYTGFLASVYGKVPIELYRYGYAPKPVGLMVLALCAYSFATGNWFLAVVTVTAQSFWTLRLGSSNWFDHMLHVLLWPAALWALIARVF</sequence>
<organism evidence="2 3">
    <name type="scientific">Roseovarius phycicola</name>
    <dbReference type="NCBI Taxonomy" id="3080976"/>
    <lineage>
        <taxon>Bacteria</taxon>
        <taxon>Pseudomonadati</taxon>
        <taxon>Pseudomonadota</taxon>
        <taxon>Alphaproteobacteria</taxon>
        <taxon>Rhodobacterales</taxon>
        <taxon>Roseobacteraceae</taxon>
        <taxon>Roseovarius</taxon>
    </lineage>
</organism>
<keyword evidence="1" id="KW-0812">Transmembrane</keyword>
<gene>
    <name evidence="2" type="ORF">RZ517_03930</name>
</gene>